<dbReference type="Gene3D" id="3.40.630.30">
    <property type="match status" value="1"/>
</dbReference>
<comment type="caution">
    <text evidence="1">The sequence shown here is derived from an EMBL/GenBank/DDBJ whole genome shotgun (WGS) entry which is preliminary data.</text>
</comment>
<dbReference type="RefSeq" id="WP_191732007.1">
    <property type="nucleotide sequence ID" value="NZ_JACSPR010000001.1"/>
</dbReference>
<keyword evidence="1" id="KW-0808">Transferase</keyword>
<accession>A0A8I0HP01</accession>
<evidence type="ECO:0000313" key="1">
    <source>
        <dbReference type="EMBL" id="MBD8028740.1"/>
    </source>
</evidence>
<dbReference type="GO" id="GO:0016740">
    <property type="term" value="F:transferase activity"/>
    <property type="evidence" value="ECO:0007669"/>
    <property type="project" value="UniProtKB-KW"/>
</dbReference>
<name>A0A8I0HP01_9CORY</name>
<reference evidence="1 2" key="1">
    <citation type="submission" date="2020-08" db="EMBL/GenBank/DDBJ databases">
        <title>A Genomic Blueprint of the Chicken Gut Microbiome.</title>
        <authorList>
            <person name="Gilroy R."/>
            <person name="Ravi A."/>
            <person name="Getino M."/>
            <person name="Pursley I."/>
            <person name="Horton D.L."/>
            <person name="Alikhan N.-F."/>
            <person name="Baker D."/>
            <person name="Gharbi K."/>
            <person name="Hall N."/>
            <person name="Watson M."/>
            <person name="Adriaenssens E.M."/>
            <person name="Foster-Nyarko E."/>
            <person name="Jarju S."/>
            <person name="Secka A."/>
            <person name="Antonio M."/>
            <person name="Oren A."/>
            <person name="Chaudhuri R."/>
            <person name="La Ragione R.M."/>
            <person name="Hildebrand F."/>
            <person name="Pallen M.J."/>
        </authorList>
    </citation>
    <scope>NUCLEOTIDE SEQUENCE [LARGE SCALE GENOMIC DNA]</scope>
    <source>
        <strain evidence="1 2">Sa1YVA5</strain>
    </source>
</reference>
<sequence length="364" mass="38980">MQIIRIADPVAGEEPGDQVRSFVFMSNLAAQEASGDRDVSVSVERIITDLAGSPELASILFVATRDQPVELTATVPPGLGDDEPWVEAEGWVKINLPLIDDRDSAAIEIVLDAGHQPLPGQALTPEATTLVDALLTHAGTTAGAAPWSRRILHTAHMHPPTPTTGCDYCAVLDRAGYRRAHEEIQQVLDLDELPTGRTSLESSGFHVHRITGTSFPEGLIAGIVELQDIAATDVPHGSLTTDPARWSPRRLAEQSERINKTGAQLVTVIITDADGVVAFSTISLPPGANPEAAEQGLTIVHSRARGQRLGHTVKLACLDLLRDTHPRVGRVATSNAVDNQAMLAINRALGAREVSRTTLWEKVL</sequence>
<gene>
    <name evidence="1" type="ORF">H9627_00115</name>
</gene>
<proteinExistence type="predicted"/>
<protein>
    <submittedName>
        <fullName evidence="1">GNAT family N-acetyltransferase</fullName>
    </submittedName>
</protein>
<keyword evidence="2" id="KW-1185">Reference proteome</keyword>
<dbReference type="InterPro" id="IPR016181">
    <property type="entry name" value="Acyl_CoA_acyltransferase"/>
</dbReference>
<dbReference type="Proteomes" id="UP000650224">
    <property type="component" value="Unassembled WGS sequence"/>
</dbReference>
<dbReference type="EMBL" id="JACSPR010000001">
    <property type="protein sequence ID" value="MBD8028740.1"/>
    <property type="molecule type" value="Genomic_DNA"/>
</dbReference>
<dbReference type="AlphaFoldDB" id="A0A8I0HP01"/>
<evidence type="ECO:0000313" key="2">
    <source>
        <dbReference type="Proteomes" id="UP000650224"/>
    </source>
</evidence>
<organism evidence="1 2">
    <name type="scientific">Corynebacterium gallinarum</name>
    <dbReference type="NCBI Taxonomy" id="2762214"/>
    <lineage>
        <taxon>Bacteria</taxon>
        <taxon>Bacillati</taxon>
        <taxon>Actinomycetota</taxon>
        <taxon>Actinomycetes</taxon>
        <taxon>Mycobacteriales</taxon>
        <taxon>Corynebacteriaceae</taxon>
        <taxon>Corynebacterium</taxon>
    </lineage>
</organism>
<dbReference type="SUPFAM" id="SSF55729">
    <property type="entry name" value="Acyl-CoA N-acyltransferases (Nat)"/>
    <property type="match status" value="1"/>
</dbReference>